<keyword evidence="3" id="KW-0406">Ion transport</keyword>
<evidence type="ECO:0000256" key="4">
    <source>
        <dbReference type="ARBA" id="ARBA00022692"/>
    </source>
</evidence>
<dbReference type="CDD" id="cd06550">
    <property type="entry name" value="TM_ABC_iron-siderophores_like"/>
    <property type="match status" value="1"/>
</dbReference>
<evidence type="ECO:0000256" key="2">
    <source>
        <dbReference type="ARBA" id="ARBA00008034"/>
    </source>
</evidence>
<keyword evidence="7" id="KW-0813">Transport</keyword>
<evidence type="ECO:0000256" key="7">
    <source>
        <dbReference type="RuleBase" id="RU003943"/>
    </source>
</evidence>
<feature type="transmembrane region" description="Helical" evidence="8">
    <location>
        <begin position="13"/>
        <end position="37"/>
    </location>
</feature>
<dbReference type="PANTHER" id="PTHR30477">
    <property type="entry name" value="ABC-TRANSPORTER METAL-BINDING PROTEIN"/>
    <property type="match status" value="1"/>
</dbReference>
<dbReference type="PANTHER" id="PTHR30477:SF13">
    <property type="entry name" value="IRON TRANSPORT SYSTEM MEMBRANE PROTEIN HI_0360-RELATED"/>
    <property type="match status" value="1"/>
</dbReference>
<reference evidence="10" key="1">
    <citation type="submission" date="2016-11" db="EMBL/GenBank/DDBJ databases">
        <authorList>
            <person name="Varghese N."/>
            <person name="Submissions S."/>
        </authorList>
    </citation>
    <scope>NUCLEOTIDE SEQUENCE [LARGE SCALE GENOMIC DNA]</scope>
    <source>
        <strain evidence="10">DSM 21264</strain>
    </source>
</reference>
<feature type="transmembrane region" description="Helical" evidence="8">
    <location>
        <begin position="178"/>
        <end position="206"/>
    </location>
</feature>
<feature type="transmembrane region" description="Helical" evidence="8">
    <location>
        <begin position="218"/>
        <end position="239"/>
    </location>
</feature>
<comment type="similarity">
    <text evidence="2 7">Belongs to the ABC-3 integral membrane protein family.</text>
</comment>
<evidence type="ECO:0000313" key="9">
    <source>
        <dbReference type="EMBL" id="SHF52101.1"/>
    </source>
</evidence>
<dbReference type="GO" id="GO:0006826">
    <property type="term" value="P:iron ion transport"/>
    <property type="evidence" value="ECO:0007669"/>
    <property type="project" value="UniProtKB-KW"/>
</dbReference>
<feature type="transmembrane region" description="Helical" evidence="8">
    <location>
        <begin position="251"/>
        <end position="271"/>
    </location>
</feature>
<keyword evidence="3" id="KW-0410">Iron transport</keyword>
<comment type="subcellular location">
    <subcellularLocation>
        <location evidence="7">Cell membrane</location>
        <topology evidence="7">Multi-pass membrane protein</topology>
    </subcellularLocation>
    <subcellularLocation>
        <location evidence="1">Membrane</location>
        <topology evidence="1">Multi-pass membrane protein</topology>
    </subcellularLocation>
</comment>
<dbReference type="EMBL" id="FQUH01000011">
    <property type="protein sequence ID" value="SHF52101.1"/>
    <property type="molecule type" value="Genomic_DNA"/>
</dbReference>
<sequence>MLELLLEPLHYQYMQHAILSSAIVGAVCAFLSAFLMLKGWSLIGDALSHSVVPGVAGAYALGLPYSVGAFIAGFLASIGIALLRSLSHLKEDAIIGFIFTTFFAAGLLLISLNPTSINIEGIIFGSILTVSQSDLMQMLIIAGVSFVLLTLLWKDLMLVFFDETQASSVGLSPTILKIIFFTILSACTVASLQTVGAILVIAMVITPGATAYLLTDRFGLLLIIAITLGFVTSALGAYLSYYLNGATGGTIVLLQTLIFLCAFVFAPKYGVLANRRNAKHRASVGESVDEKSLEKQTVNKTHAHNVVTSGGYHG</sequence>
<keyword evidence="10" id="KW-1185">Reference proteome</keyword>
<keyword evidence="3" id="KW-0408">Iron</keyword>
<dbReference type="GO" id="GO:0055085">
    <property type="term" value="P:transmembrane transport"/>
    <property type="evidence" value="ECO:0007669"/>
    <property type="project" value="InterPro"/>
</dbReference>
<dbReference type="GO" id="GO:0010043">
    <property type="term" value="P:response to zinc ion"/>
    <property type="evidence" value="ECO:0007669"/>
    <property type="project" value="TreeGrafter"/>
</dbReference>
<dbReference type="GO" id="GO:0043190">
    <property type="term" value="C:ATP-binding cassette (ABC) transporter complex"/>
    <property type="evidence" value="ECO:0007669"/>
    <property type="project" value="InterPro"/>
</dbReference>
<dbReference type="GO" id="GO:0071281">
    <property type="term" value="P:cellular response to iron ion"/>
    <property type="evidence" value="ECO:0007669"/>
    <property type="project" value="UniProtKB-ARBA"/>
</dbReference>
<protein>
    <submittedName>
        <fullName evidence="9">Manganese/iron transport system permease protein</fullName>
    </submittedName>
</protein>
<evidence type="ECO:0000313" key="10">
    <source>
        <dbReference type="Proteomes" id="UP000184159"/>
    </source>
</evidence>
<dbReference type="FunFam" id="1.10.3470.10:FF:000003">
    <property type="entry name" value="Iron ABC transporter permease SitD"/>
    <property type="match status" value="1"/>
</dbReference>
<evidence type="ECO:0000256" key="1">
    <source>
        <dbReference type="ARBA" id="ARBA00004141"/>
    </source>
</evidence>
<feature type="transmembrane region" description="Helical" evidence="8">
    <location>
        <begin position="58"/>
        <end position="82"/>
    </location>
</feature>
<dbReference type="RefSeq" id="WP_077316174.1">
    <property type="nucleotide sequence ID" value="NZ_FQUH01000011.1"/>
</dbReference>
<keyword evidence="4 7" id="KW-0812">Transmembrane</keyword>
<dbReference type="Gene3D" id="1.10.3470.10">
    <property type="entry name" value="ABC transporter involved in vitamin B12 uptake, BtuC"/>
    <property type="match status" value="1"/>
</dbReference>
<dbReference type="Proteomes" id="UP000184159">
    <property type="component" value="Unassembled WGS sequence"/>
</dbReference>
<name>A0A1M5CBL7_VIBGA</name>
<evidence type="ECO:0000256" key="6">
    <source>
        <dbReference type="ARBA" id="ARBA00023136"/>
    </source>
</evidence>
<gene>
    <name evidence="9" type="ORF">SAMN02745781_02529</name>
</gene>
<feature type="transmembrane region" description="Helical" evidence="8">
    <location>
        <begin position="135"/>
        <end position="153"/>
    </location>
</feature>
<proteinExistence type="inferred from homology"/>
<dbReference type="Pfam" id="PF00950">
    <property type="entry name" value="ABC-3"/>
    <property type="match status" value="1"/>
</dbReference>
<keyword evidence="6 8" id="KW-0472">Membrane</keyword>
<keyword evidence="5 8" id="KW-1133">Transmembrane helix</keyword>
<evidence type="ECO:0000256" key="8">
    <source>
        <dbReference type="SAM" id="Phobius"/>
    </source>
</evidence>
<dbReference type="SUPFAM" id="SSF81345">
    <property type="entry name" value="ABC transporter involved in vitamin B12 uptake, BtuC"/>
    <property type="match status" value="1"/>
</dbReference>
<evidence type="ECO:0000256" key="3">
    <source>
        <dbReference type="ARBA" id="ARBA00022496"/>
    </source>
</evidence>
<accession>A0A1M5CBL7</accession>
<feature type="transmembrane region" description="Helical" evidence="8">
    <location>
        <begin position="94"/>
        <end position="114"/>
    </location>
</feature>
<dbReference type="InterPro" id="IPR037294">
    <property type="entry name" value="ABC_BtuC-like"/>
</dbReference>
<dbReference type="InterPro" id="IPR001626">
    <property type="entry name" value="ABC_TroCD"/>
</dbReference>
<organism evidence="9 10">
    <name type="scientific">Vibrio gazogenes DSM 21264 = NBRC 103151</name>
    <dbReference type="NCBI Taxonomy" id="1123492"/>
    <lineage>
        <taxon>Bacteria</taxon>
        <taxon>Pseudomonadati</taxon>
        <taxon>Pseudomonadota</taxon>
        <taxon>Gammaproteobacteria</taxon>
        <taxon>Vibrionales</taxon>
        <taxon>Vibrionaceae</taxon>
        <taxon>Vibrio</taxon>
    </lineage>
</organism>
<dbReference type="AlphaFoldDB" id="A0A1M5CBL7"/>
<evidence type="ECO:0000256" key="5">
    <source>
        <dbReference type="ARBA" id="ARBA00022989"/>
    </source>
</evidence>